<gene>
    <name evidence="2" type="ORF">WMO36_01620</name>
</gene>
<proteinExistence type="predicted"/>
<keyword evidence="3" id="KW-1185">Reference proteome</keyword>
<organism evidence="2 3">
    <name type="scientific">Bifidobacterium hominis</name>
    <dbReference type="NCBI Taxonomy" id="3133177"/>
    <lineage>
        <taxon>Bacteria</taxon>
        <taxon>Bacillati</taxon>
        <taxon>Actinomycetota</taxon>
        <taxon>Actinomycetes</taxon>
        <taxon>Bifidobacteriales</taxon>
        <taxon>Bifidobacteriaceae</taxon>
        <taxon>Bifidobacterium</taxon>
    </lineage>
</organism>
<sequence>MVRYNHDGTVNNYLRLADYDSQAQDIPFLWLDPGRWIDKNDPDDPATLYSMSITSNSERFSSDFVRLRWRPNPSKPDRPTVIDPFDFHNSSYDTNPRGLIEVVYLTDNNAALSEMLSVGFEYQGRPAERILLVYKRHKKNMLEATMLQSSKFEFQNGRAKLRKYMHDGKVTAPCFIINEDDVLVLPRQFGEKTARMLYSKATLPDSKGTIPIRPFEDYADDYLKWYCDQSGFNYSKDERQRIAALFKETISSPTTLETYAGRPLNEHDEQLYSRVVQRLIHADDDLMNRIIIHVLAADESFHRKCLEVVLTSKDQEIEEKNKTLQQIENRIREKNIMLSSLKQREADDEAKHSKSVEELSQLDQQIKMTRRNEDEVLKELENNVALKIGLRSVVRNMPTATDSPIGSIPLPCPLSGASKKAEPGVEAGGTLIDNLEDSGIYAIGEISTEKLSDGLLATMAATRFLAMDSSFCCSITNSLSFTISGKPAYHVAVPIDWTNADTVLEKANQVDCTVLVIDNIIDTMNEGLLFSLVRSGTDKTIVFPIGARGNLKLLAPELWERIFYVPTDGFMQDPSDEMLAQYKAKDLSDIEQVEFKPKNKESLDENLQDTLPNNALVLPCKILEAFRRNSAKTDEQQKRKEMSDFQQWTIDHLLILVYAFAGPREMMIFAKNIDETNRAERLLRRIDKDAANEA</sequence>
<dbReference type="Proteomes" id="UP001462554">
    <property type="component" value="Unassembled WGS sequence"/>
</dbReference>
<protein>
    <submittedName>
        <fullName evidence="2">Uncharacterized protein</fullName>
    </submittedName>
</protein>
<evidence type="ECO:0000256" key="1">
    <source>
        <dbReference type="SAM" id="Coils"/>
    </source>
</evidence>
<reference evidence="2 3" key="1">
    <citation type="submission" date="2024-03" db="EMBL/GenBank/DDBJ databases">
        <title>Human intestinal bacterial collection.</title>
        <authorList>
            <person name="Pauvert C."/>
            <person name="Hitch T.C.A."/>
            <person name="Clavel T."/>
        </authorList>
    </citation>
    <scope>NUCLEOTIDE SEQUENCE [LARGE SCALE GENOMIC DNA]</scope>
    <source>
        <strain evidence="2 3">CLA-AA-H311</strain>
    </source>
</reference>
<comment type="caution">
    <text evidence="2">The sequence shown here is derived from an EMBL/GenBank/DDBJ whole genome shotgun (WGS) entry which is preliminary data.</text>
</comment>
<feature type="coiled-coil region" evidence="1">
    <location>
        <begin position="310"/>
        <end position="379"/>
    </location>
</feature>
<accession>A0ABV1CAU7</accession>
<name>A0ABV1CAU7_9BIFI</name>
<evidence type="ECO:0000313" key="3">
    <source>
        <dbReference type="Proteomes" id="UP001462554"/>
    </source>
</evidence>
<evidence type="ECO:0000313" key="2">
    <source>
        <dbReference type="EMBL" id="MEQ2396582.1"/>
    </source>
</evidence>
<dbReference type="EMBL" id="JBBMFR010000002">
    <property type="protein sequence ID" value="MEQ2396582.1"/>
    <property type="molecule type" value="Genomic_DNA"/>
</dbReference>
<keyword evidence="1" id="KW-0175">Coiled coil</keyword>
<dbReference type="RefSeq" id="WP_349076563.1">
    <property type="nucleotide sequence ID" value="NZ_JBBMFR010000002.1"/>
</dbReference>